<protein>
    <recommendedName>
        <fullName evidence="5">HTH araC/xylS-type domain-containing protein</fullName>
    </recommendedName>
</protein>
<keyword evidence="2" id="KW-0238">DNA-binding</keyword>
<dbReference type="PANTHER" id="PTHR43280">
    <property type="entry name" value="ARAC-FAMILY TRANSCRIPTIONAL REGULATOR"/>
    <property type="match status" value="1"/>
</dbReference>
<organism evidence="6 7">
    <name type="scientific">Bowdeniella nasicola</name>
    <dbReference type="NCBI Taxonomy" id="208480"/>
    <lineage>
        <taxon>Bacteria</taxon>
        <taxon>Bacillati</taxon>
        <taxon>Actinomycetota</taxon>
        <taxon>Actinomycetes</taxon>
        <taxon>Actinomycetales</taxon>
        <taxon>Actinomycetaceae</taxon>
        <taxon>Bowdeniella</taxon>
    </lineage>
</organism>
<gene>
    <name evidence="6" type="ORF">BSZ39_10335</name>
</gene>
<feature type="compositionally biased region" description="Basic residues" evidence="4">
    <location>
        <begin position="228"/>
        <end position="247"/>
    </location>
</feature>
<dbReference type="InterPro" id="IPR018060">
    <property type="entry name" value="HTH_AraC"/>
</dbReference>
<comment type="caution">
    <text evidence="6">The sequence shown here is derived from an EMBL/GenBank/DDBJ whole genome shotgun (WGS) entry which is preliminary data.</text>
</comment>
<dbReference type="SUPFAM" id="SSF46689">
    <property type="entry name" value="Homeodomain-like"/>
    <property type="match status" value="1"/>
</dbReference>
<sequence length="271" mass="30136">MAPESQNKEEPANDDVGRLLDAARSGEIDSLDELAAKAHFSRFHLSRLLKKHLGFPLRDFLAAARVERSIDGLVDGHNVTRSQVDAGHDSPSSFHRAFRRHTGMSPSDYRKQMATLAAHLMRQQDRDGPLVVLHRTFSPDEHAQLHPLTVEVEGAKPYSALFIALHPDPLVRGEPALGIAMLGTTSYDVSAIPDGRYYAMVVEVPRKSDVRAYFQMAKTVGSCSAPRSRSRSRNRRASASRCAPRSRRIRRSRLTYRGCSSKRPPGSSISR</sequence>
<evidence type="ECO:0000256" key="2">
    <source>
        <dbReference type="ARBA" id="ARBA00023125"/>
    </source>
</evidence>
<dbReference type="InterPro" id="IPR009057">
    <property type="entry name" value="Homeodomain-like_sf"/>
</dbReference>
<dbReference type="GO" id="GO:0043565">
    <property type="term" value="F:sequence-specific DNA binding"/>
    <property type="evidence" value="ECO:0007669"/>
    <property type="project" value="InterPro"/>
</dbReference>
<evidence type="ECO:0000313" key="6">
    <source>
        <dbReference type="EMBL" id="OKL53275.1"/>
    </source>
</evidence>
<name>A0A1Q5Q0N2_9ACTO</name>
<dbReference type="EMBL" id="MQVR01000072">
    <property type="protein sequence ID" value="OKL53275.1"/>
    <property type="molecule type" value="Genomic_DNA"/>
</dbReference>
<dbReference type="PANTHER" id="PTHR43280:SF29">
    <property type="entry name" value="ARAC-FAMILY TRANSCRIPTIONAL REGULATOR"/>
    <property type="match status" value="1"/>
</dbReference>
<dbReference type="OrthoDB" id="161473at2"/>
<proteinExistence type="predicted"/>
<reference evidence="7" key="1">
    <citation type="submission" date="2016-12" db="EMBL/GenBank/DDBJ databases">
        <authorList>
            <person name="Meng X."/>
        </authorList>
    </citation>
    <scope>NUCLEOTIDE SEQUENCE [LARGE SCALE GENOMIC DNA]</scope>
    <source>
        <strain evidence="7">DSM 19116</strain>
    </source>
</reference>
<dbReference type="Proteomes" id="UP000185628">
    <property type="component" value="Unassembled WGS sequence"/>
</dbReference>
<dbReference type="RefSeq" id="WP_073717255.1">
    <property type="nucleotide sequence ID" value="NZ_MQVR01000072.1"/>
</dbReference>
<feature type="region of interest" description="Disordered" evidence="4">
    <location>
        <begin position="223"/>
        <end position="247"/>
    </location>
</feature>
<dbReference type="Pfam" id="PF12833">
    <property type="entry name" value="HTH_18"/>
    <property type="match status" value="1"/>
</dbReference>
<evidence type="ECO:0000256" key="4">
    <source>
        <dbReference type="SAM" id="MobiDB-lite"/>
    </source>
</evidence>
<accession>A0A1Q5Q0N2</accession>
<evidence type="ECO:0000313" key="7">
    <source>
        <dbReference type="Proteomes" id="UP000185628"/>
    </source>
</evidence>
<dbReference type="STRING" id="208480.SAMN02910418_02072"/>
<dbReference type="PROSITE" id="PS01124">
    <property type="entry name" value="HTH_ARAC_FAMILY_2"/>
    <property type="match status" value="1"/>
</dbReference>
<dbReference type="Gene3D" id="1.10.10.60">
    <property type="entry name" value="Homeodomain-like"/>
    <property type="match status" value="2"/>
</dbReference>
<dbReference type="GO" id="GO:0003700">
    <property type="term" value="F:DNA-binding transcription factor activity"/>
    <property type="evidence" value="ECO:0007669"/>
    <property type="project" value="InterPro"/>
</dbReference>
<feature type="domain" description="HTH araC/xylS-type" evidence="5">
    <location>
        <begin position="14"/>
        <end position="112"/>
    </location>
</feature>
<dbReference type="AlphaFoldDB" id="A0A1Q5Q0N2"/>
<evidence type="ECO:0000256" key="3">
    <source>
        <dbReference type="ARBA" id="ARBA00023163"/>
    </source>
</evidence>
<evidence type="ECO:0000259" key="5">
    <source>
        <dbReference type="PROSITE" id="PS01124"/>
    </source>
</evidence>
<evidence type="ECO:0000256" key="1">
    <source>
        <dbReference type="ARBA" id="ARBA00023015"/>
    </source>
</evidence>
<keyword evidence="3" id="KW-0804">Transcription</keyword>
<keyword evidence="7" id="KW-1185">Reference proteome</keyword>
<keyword evidence="1" id="KW-0805">Transcription regulation</keyword>
<dbReference type="SMART" id="SM00342">
    <property type="entry name" value="HTH_ARAC"/>
    <property type="match status" value="1"/>
</dbReference>